<evidence type="ECO:0000256" key="3">
    <source>
        <dbReference type="ARBA" id="ARBA00023054"/>
    </source>
</evidence>
<evidence type="ECO:0000256" key="2">
    <source>
        <dbReference type="ARBA" id="ARBA00009840"/>
    </source>
</evidence>
<keyword evidence="6" id="KW-1133">Transmembrane helix</keyword>
<keyword evidence="3" id="KW-0175">Coiled coil</keyword>
<comment type="similarity">
    <text evidence="2">Belongs to the RmuC family.</text>
</comment>
<proteinExistence type="inferred from homology"/>
<dbReference type="EMBL" id="QHLZ01000012">
    <property type="protein sequence ID" value="PXA64360.1"/>
    <property type="molecule type" value="Genomic_DNA"/>
</dbReference>
<evidence type="ECO:0000256" key="1">
    <source>
        <dbReference type="ARBA" id="ARBA00003416"/>
    </source>
</evidence>
<keyword evidence="6" id="KW-0472">Membrane</keyword>
<keyword evidence="8" id="KW-1185">Reference proteome</keyword>
<protein>
    <submittedName>
        <fullName evidence="7">DNA recombination protein RmuC</fullName>
    </submittedName>
</protein>
<sequence length="420" mass="44883">MNGIGWLVAILMLVVGAVLGAAAVAWVLMARLRAANEEADAAHERASALTANFAAADAERRLLASQNYALTAQQGSDSHVLQALGPVSEKLNAVQRQVSLLERDRVEQYGQLAEQLRDARDADAKLLATTSSLEAALRSNSARGKWGEVQLRRVVEAAGMLAHVDFFEQVHSSTDDGVHRPDMVVRLPGGKELVLDAKVPLAAFLNAHDAGPTDSAASAQHLARHAKAVKAHIDALAGKKYWSSALNSPELVICFVPVESILSVALSADPELLDYALSKNVVLASPISLMAILKAVAFSWRQDVLTESAKELFELSAQLYTRLGTMGEAVSAVGVSLKTSVDRYNKLVGTLEGRVLPTARKLNALDPKTLETPAQVENTPRLLTAPEFNTRDFSSSQRNTAAGFSTDEEFSADGIDAVSS</sequence>
<dbReference type="OrthoDB" id="370725at2"/>
<accession>A0A2V3DN46</accession>
<evidence type="ECO:0000256" key="6">
    <source>
        <dbReference type="SAM" id="Phobius"/>
    </source>
</evidence>
<feature type="transmembrane region" description="Helical" evidence="6">
    <location>
        <begin position="6"/>
        <end position="28"/>
    </location>
</feature>
<dbReference type="Pfam" id="PF02646">
    <property type="entry name" value="RmuC"/>
    <property type="match status" value="1"/>
</dbReference>
<organism evidence="7 8">
    <name type="scientific">Arthrobacter psychrochitiniphilus</name>
    <dbReference type="NCBI Taxonomy" id="291045"/>
    <lineage>
        <taxon>Bacteria</taxon>
        <taxon>Bacillati</taxon>
        <taxon>Actinomycetota</taxon>
        <taxon>Actinomycetes</taxon>
        <taxon>Micrococcales</taxon>
        <taxon>Micrococcaceae</taxon>
        <taxon>Arthrobacter</taxon>
    </lineage>
</organism>
<name>A0A2V3DN46_9MICC</name>
<evidence type="ECO:0000313" key="8">
    <source>
        <dbReference type="Proteomes" id="UP000246303"/>
    </source>
</evidence>
<comment type="caution">
    <text evidence="7">The sequence shown here is derived from an EMBL/GenBank/DDBJ whole genome shotgun (WGS) entry which is preliminary data.</text>
</comment>
<reference evidence="7 8" key="1">
    <citation type="submission" date="2018-05" db="EMBL/GenBank/DDBJ databases">
        <title>Genetic diversity of glacier-inhabiting Cryobacterium bacteria in China and description of Cryobacterium mengkeensis sp. nov. and Arthrobacter glacialis sp. nov.</title>
        <authorList>
            <person name="Liu Q."/>
            <person name="Xin Y.-H."/>
        </authorList>
    </citation>
    <scope>NUCLEOTIDE SEQUENCE [LARGE SCALE GENOMIC DNA]</scope>
    <source>
        <strain evidence="7 8">GP3</strain>
    </source>
</reference>
<dbReference type="AlphaFoldDB" id="A0A2V3DN46"/>
<comment type="function">
    <text evidence="1">Involved in DNA recombination.</text>
</comment>
<evidence type="ECO:0000313" key="7">
    <source>
        <dbReference type="EMBL" id="PXA64360.1"/>
    </source>
</evidence>
<dbReference type="RefSeq" id="WP_110107250.1">
    <property type="nucleotide sequence ID" value="NZ_JACBZZ010000001.1"/>
</dbReference>
<dbReference type="InterPro" id="IPR003798">
    <property type="entry name" value="DNA_recombination_RmuC"/>
</dbReference>
<gene>
    <name evidence="7" type="ORF">CVS29_15590</name>
</gene>
<dbReference type="PANTHER" id="PTHR30563">
    <property type="entry name" value="DNA RECOMBINATION PROTEIN RMUC"/>
    <property type="match status" value="1"/>
</dbReference>
<dbReference type="GO" id="GO:0006310">
    <property type="term" value="P:DNA recombination"/>
    <property type="evidence" value="ECO:0007669"/>
    <property type="project" value="UniProtKB-KW"/>
</dbReference>
<feature type="compositionally biased region" description="Polar residues" evidence="5">
    <location>
        <begin position="393"/>
        <end position="403"/>
    </location>
</feature>
<keyword evidence="6" id="KW-0812">Transmembrane</keyword>
<evidence type="ECO:0000256" key="4">
    <source>
        <dbReference type="ARBA" id="ARBA00023172"/>
    </source>
</evidence>
<feature type="region of interest" description="Disordered" evidence="5">
    <location>
        <begin position="393"/>
        <end position="420"/>
    </location>
</feature>
<dbReference type="PANTHER" id="PTHR30563:SF0">
    <property type="entry name" value="DNA RECOMBINATION PROTEIN RMUC"/>
    <property type="match status" value="1"/>
</dbReference>
<dbReference type="Proteomes" id="UP000246303">
    <property type="component" value="Unassembled WGS sequence"/>
</dbReference>
<evidence type="ECO:0000256" key="5">
    <source>
        <dbReference type="SAM" id="MobiDB-lite"/>
    </source>
</evidence>
<keyword evidence="4" id="KW-0233">DNA recombination</keyword>